<sequence length="304" mass="33432">MQHGREHPSSCEKANGDTCECTHCAGAQHGWVGAIRLVRQAHQQDLRSFEREADRIWYLESARQEARSRKNPKPTLAQRKAAIRSACANLLNWLRAKADRTGPKHAEITKELRQKDVANPARALAVARTEVDRVEALGEVIKRVPDDVEARTGPLGNRTRRAMADHFWCELLVQLIVLVEEADRALDSVPGELTRAVTETCARQGGAEIERAVVEACVDRLWEHLRTALGLTAVADAKALLPALRTLAVLICKSPARHPAVLRHCVDPLGTVLVEETKQRLQATFGDLVPQIASGLAGAAPQPR</sequence>
<comment type="caution">
    <text evidence="1">The sequence shown here is derived from an EMBL/GenBank/DDBJ whole genome shotgun (WGS) entry which is preliminary data.</text>
</comment>
<name>A0ABP5TNB4_9PSEU</name>
<dbReference type="Proteomes" id="UP001501218">
    <property type="component" value="Unassembled WGS sequence"/>
</dbReference>
<proteinExistence type="predicted"/>
<reference evidence="2" key="1">
    <citation type="journal article" date="2019" name="Int. J. Syst. Evol. Microbiol.">
        <title>The Global Catalogue of Microorganisms (GCM) 10K type strain sequencing project: providing services to taxonomists for standard genome sequencing and annotation.</title>
        <authorList>
            <consortium name="The Broad Institute Genomics Platform"/>
            <consortium name="The Broad Institute Genome Sequencing Center for Infectious Disease"/>
            <person name="Wu L."/>
            <person name="Ma J."/>
        </authorList>
    </citation>
    <scope>NUCLEOTIDE SEQUENCE [LARGE SCALE GENOMIC DNA]</scope>
    <source>
        <strain evidence="2">JCM 16221</strain>
    </source>
</reference>
<keyword evidence="2" id="KW-1185">Reference proteome</keyword>
<dbReference type="RefSeq" id="WP_344133498.1">
    <property type="nucleotide sequence ID" value="NZ_BAAARA010000010.1"/>
</dbReference>
<accession>A0ABP5TNB4</accession>
<gene>
    <name evidence="1" type="ORF">GCM10009854_35120</name>
</gene>
<organism evidence="1 2">
    <name type="scientific">Saccharopolyspora halophila</name>
    <dbReference type="NCBI Taxonomy" id="405551"/>
    <lineage>
        <taxon>Bacteria</taxon>
        <taxon>Bacillati</taxon>
        <taxon>Actinomycetota</taxon>
        <taxon>Actinomycetes</taxon>
        <taxon>Pseudonocardiales</taxon>
        <taxon>Pseudonocardiaceae</taxon>
        <taxon>Saccharopolyspora</taxon>
    </lineage>
</organism>
<protein>
    <submittedName>
        <fullName evidence="1">Uncharacterized protein</fullName>
    </submittedName>
</protein>
<dbReference type="EMBL" id="BAAARA010000010">
    <property type="protein sequence ID" value="GAA2354073.1"/>
    <property type="molecule type" value="Genomic_DNA"/>
</dbReference>
<evidence type="ECO:0000313" key="2">
    <source>
        <dbReference type="Proteomes" id="UP001501218"/>
    </source>
</evidence>
<evidence type="ECO:0000313" key="1">
    <source>
        <dbReference type="EMBL" id="GAA2354073.1"/>
    </source>
</evidence>